<evidence type="ECO:0000256" key="1">
    <source>
        <dbReference type="ARBA" id="ARBA00009940"/>
    </source>
</evidence>
<dbReference type="InterPro" id="IPR019273">
    <property type="entry name" value="Lunapark_Znf"/>
</dbReference>
<proteinExistence type="inferred from homology"/>
<dbReference type="PANTHER" id="PTHR22166">
    <property type="entry name" value="ENDOPLASMIC RETICULUM JUNCTION FORMATION PROTEIN LUNAPARK"/>
    <property type="match status" value="1"/>
</dbReference>
<organism evidence="5">
    <name type="scientific">Clastoptera arizonana</name>
    <name type="common">Arizona spittle bug</name>
    <dbReference type="NCBI Taxonomy" id="38151"/>
    <lineage>
        <taxon>Eukaryota</taxon>
        <taxon>Metazoa</taxon>
        <taxon>Ecdysozoa</taxon>
        <taxon>Arthropoda</taxon>
        <taxon>Hexapoda</taxon>
        <taxon>Insecta</taxon>
        <taxon>Pterygota</taxon>
        <taxon>Neoptera</taxon>
        <taxon>Paraneoptera</taxon>
        <taxon>Hemiptera</taxon>
        <taxon>Auchenorrhyncha</taxon>
        <taxon>Cercopoidea</taxon>
        <taxon>Clastopteridae</taxon>
        <taxon>Clastoptera</taxon>
    </lineage>
</organism>
<dbReference type="Pfam" id="PF10058">
    <property type="entry name" value="Zn_ribbon_10"/>
    <property type="match status" value="1"/>
</dbReference>
<dbReference type="GO" id="GO:1903373">
    <property type="term" value="P:positive regulation of endoplasmic reticulum tubular network organization"/>
    <property type="evidence" value="ECO:0007669"/>
    <property type="project" value="UniProtKB-UniRule"/>
</dbReference>
<evidence type="ECO:0000259" key="4">
    <source>
        <dbReference type="Pfam" id="PF10058"/>
    </source>
</evidence>
<dbReference type="PANTHER" id="PTHR22166:SF12">
    <property type="entry name" value="ENDOPLASMIC RETICULUM JUNCTION FORMATION PROTEIN LUNAPARK"/>
    <property type="match status" value="1"/>
</dbReference>
<evidence type="ECO:0000256" key="3">
    <source>
        <dbReference type="SAM" id="MobiDB-lite"/>
    </source>
</evidence>
<dbReference type="EMBL" id="GEDC01031657">
    <property type="protein sequence ID" value="JAS05641.1"/>
    <property type="molecule type" value="Transcribed_RNA"/>
</dbReference>
<name>A0A1B6BWI0_9HEMI</name>
<comment type="similarity">
    <text evidence="1 2">Belongs to the lunapark family.</text>
</comment>
<keyword evidence="2" id="KW-0472">Membrane</keyword>
<keyword evidence="2" id="KW-0812">Transmembrane</keyword>
<protein>
    <recommendedName>
        <fullName evidence="2">Endoplasmic reticulum junction formation protein lunapark</fullName>
    </recommendedName>
</protein>
<dbReference type="GO" id="GO:0071788">
    <property type="term" value="P:endoplasmic reticulum tubular network maintenance"/>
    <property type="evidence" value="ECO:0007669"/>
    <property type="project" value="UniProtKB-UniRule"/>
</dbReference>
<dbReference type="AlphaFoldDB" id="A0A1B6BWI0"/>
<keyword evidence="2" id="KW-0256">Endoplasmic reticulum</keyword>
<evidence type="ECO:0000313" key="5">
    <source>
        <dbReference type="EMBL" id="JAS05641.1"/>
    </source>
</evidence>
<sequence length="368" mass="42426">MGLIFSRFKKKRSLFQVLEQIEDKISSIENCRQQTEHKQRKVIGHLILYSVAVYIIGALIFYFYFFPASLRDRLFYIIPLLIFPLIILISKKMVTWYFKRQIINNEDKLFDLKAEKKQILDNVMEKETYKIAKEILEKFAPDQLKKNMQITPKLQFQPIKSSTPIVPVGVVEAQRHPVQARQPLKALPSAPANTINGGHLPQNVPLVRPILPLVRSNMDKFVEYLIGDGPNNRYALICQRCTAHNGMALKEEFLFIAFRCCYCGQFNPARKLRTQSPRLDNQATPPENQAIASLHLSNSETESEEENDQKDEALNSEDKYNSSKVKIEDNEYTDSLNEVNLKLHKGSALERQNISTNPEKTEAEKKID</sequence>
<keyword evidence="2" id="KW-0863">Zinc-finger</keyword>
<feature type="region of interest" description="Disordered" evidence="3">
    <location>
        <begin position="297"/>
        <end position="331"/>
    </location>
</feature>
<comment type="domain">
    <text evidence="2">The C4-type zinc finger motif is necessary both for its ER three-way tubular junction localization and formation.</text>
</comment>
<keyword evidence="2" id="KW-0479">Metal-binding</keyword>
<comment type="subcellular location">
    <subcellularLocation>
        <location evidence="2">Endoplasmic reticulum membrane</location>
        <topology evidence="2">Multi-pass membrane protein</topology>
    </subcellularLocation>
</comment>
<evidence type="ECO:0000256" key="2">
    <source>
        <dbReference type="RuleBase" id="RU367073"/>
    </source>
</evidence>
<dbReference type="InterPro" id="IPR040115">
    <property type="entry name" value="Lnp"/>
</dbReference>
<feature type="transmembrane region" description="Helical" evidence="2">
    <location>
        <begin position="46"/>
        <end position="67"/>
    </location>
</feature>
<dbReference type="GO" id="GO:0008270">
    <property type="term" value="F:zinc ion binding"/>
    <property type="evidence" value="ECO:0007669"/>
    <property type="project" value="UniProtKB-KW"/>
</dbReference>
<keyword evidence="2" id="KW-1133">Transmembrane helix</keyword>
<comment type="function">
    <text evidence="2">Plays a role in determining ER morphology.</text>
</comment>
<accession>A0A1B6BWI0</accession>
<gene>
    <name evidence="5" type="ORF">g.4819</name>
</gene>
<feature type="compositionally biased region" description="Basic and acidic residues" evidence="3">
    <location>
        <begin position="310"/>
        <end position="329"/>
    </location>
</feature>
<feature type="region of interest" description="Disordered" evidence="3">
    <location>
        <begin position="343"/>
        <end position="368"/>
    </location>
</feature>
<dbReference type="GO" id="GO:0098826">
    <property type="term" value="C:endoplasmic reticulum tubular network membrane"/>
    <property type="evidence" value="ECO:0007669"/>
    <property type="project" value="UniProtKB-UniRule"/>
</dbReference>
<feature type="domain" description="Lunapark zinc ribbon" evidence="4">
    <location>
        <begin position="218"/>
        <end position="267"/>
    </location>
</feature>
<reference evidence="5" key="1">
    <citation type="submission" date="2015-12" db="EMBL/GenBank/DDBJ databases">
        <title>De novo transcriptome assembly of four potential Pierce s Disease insect vectors from Arizona vineyards.</title>
        <authorList>
            <person name="Tassone E.E."/>
        </authorList>
    </citation>
    <scope>NUCLEOTIDE SEQUENCE</scope>
</reference>
<feature type="compositionally biased region" description="Basic and acidic residues" evidence="3">
    <location>
        <begin position="359"/>
        <end position="368"/>
    </location>
</feature>
<feature type="transmembrane region" description="Helical" evidence="2">
    <location>
        <begin position="73"/>
        <end position="90"/>
    </location>
</feature>
<keyword evidence="2" id="KW-0862">Zinc</keyword>